<dbReference type="PANTHER" id="PTHR43570">
    <property type="entry name" value="ALDEHYDE DEHYDROGENASE"/>
    <property type="match status" value="1"/>
</dbReference>
<dbReference type="InterPro" id="IPR015590">
    <property type="entry name" value="Aldehyde_DH_dom"/>
</dbReference>
<feature type="region of interest" description="Disordered" evidence="6">
    <location>
        <begin position="137"/>
        <end position="169"/>
    </location>
</feature>
<dbReference type="PROSITE" id="PS00687">
    <property type="entry name" value="ALDEHYDE_DEHYDR_GLU"/>
    <property type="match status" value="1"/>
</dbReference>
<dbReference type="InterPro" id="IPR012394">
    <property type="entry name" value="Aldehyde_DH_NAD(P)"/>
</dbReference>
<dbReference type="InterPro" id="IPR029510">
    <property type="entry name" value="Ald_DH_CS_GLU"/>
</dbReference>
<evidence type="ECO:0000256" key="5">
    <source>
        <dbReference type="RuleBase" id="RU003345"/>
    </source>
</evidence>
<comment type="similarity">
    <text evidence="1 5">Belongs to the aldehyde dehydrogenase family.</text>
</comment>
<proteinExistence type="inferred from homology"/>
<evidence type="ECO:0000313" key="9">
    <source>
        <dbReference type="Proteomes" id="UP000808146"/>
    </source>
</evidence>
<dbReference type="GO" id="GO:0006081">
    <property type="term" value="P:aldehyde metabolic process"/>
    <property type="evidence" value="ECO:0007669"/>
    <property type="project" value="InterPro"/>
</dbReference>
<gene>
    <name evidence="8" type="ORF">IPN75_11550</name>
</gene>
<accession>A0A9D7QL03</accession>
<evidence type="ECO:0000256" key="4">
    <source>
        <dbReference type="PROSITE-ProRule" id="PRU10007"/>
    </source>
</evidence>
<evidence type="ECO:0000256" key="2">
    <source>
        <dbReference type="ARBA" id="ARBA00023002"/>
    </source>
</evidence>
<dbReference type="GO" id="GO:0005737">
    <property type="term" value="C:cytoplasm"/>
    <property type="evidence" value="ECO:0007669"/>
    <property type="project" value="TreeGrafter"/>
</dbReference>
<dbReference type="Pfam" id="PF00171">
    <property type="entry name" value="Aldedh"/>
    <property type="match status" value="1"/>
</dbReference>
<comment type="caution">
    <text evidence="8">The sequence shown here is derived from an EMBL/GenBank/DDBJ whole genome shotgun (WGS) entry which is preliminary data.</text>
</comment>
<dbReference type="Proteomes" id="UP000808146">
    <property type="component" value="Unassembled WGS sequence"/>
</dbReference>
<evidence type="ECO:0000256" key="3">
    <source>
        <dbReference type="ARBA" id="ARBA00023027"/>
    </source>
</evidence>
<dbReference type="SUPFAM" id="SSF53720">
    <property type="entry name" value="ALDH-like"/>
    <property type="match status" value="1"/>
</dbReference>
<dbReference type="InterPro" id="IPR016162">
    <property type="entry name" value="Ald_DH_N"/>
</dbReference>
<evidence type="ECO:0000256" key="1">
    <source>
        <dbReference type="ARBA" id="ARBA00009986"/>
    </source>
</evidence>
<feature type="non-terminal residue" evidence="8">
    <location>
        <position position="1"/>
    </location>
</feature>
<reference evidence="8" key="1">
    <citation type="submission" date="2020-10" db="EMBL/GenBank/DDBJ databases">
        <title>Connecting structure to function with the recovery of over 1000 high-quality activated sludge metagenome-assembled genomes encoding full-length rRNA genes using long-read sequencing.</title>
        <authorList>
            <person name="Singleton C.M."/>
            <person name="Petriglieri F."/>
            <person name="Kristensen J.M."/>
            <person name="Kirkegaard R.H."/>
            <person name="Michaelsen T.Y."/>
            <person name="Andersen M.H."/>
            <person name="Karst S.M."/>
            <person name="Dueholm M.S."/>
            <person name="Nielsen P.H."/>
            <person name="Albertsen M."/>
        </authorList>
    </citation>
    <scope>NUCLEOTIDE SEQUENCE</scope>
    <source>
        <strain evidence="8">OdNE_18-Q3-R46-58_BAT3C.305</strain>
    </source>
</reference>
<feature type="compositionally biased region" description="Basic residues" evidence="6">
    <location>
        <begin position="160"/>
        <end position="169"/>
    </location>
</feature>
<protein>
    <submittedName>
        <fullName evidence="8">Aldehyde dehydrogenase family protein</fullName>
    </submittedName>
</protein>
<feature type="domain" description="Aldehyde dehydrogenase" evidence="7">
    <location>
        <begin position="1"/>
        <end position="103"/>
    </location>
</feature>
<dbReference type="PANTHER" id="PTHR43570:SF20">
    <property type="entry name" value="ALDEHYDE DEHYDROGENASE ALDX-RELATED"/>
    <property type="match status" value="1"/>
</dbReference>
<dbReference type="AlphaFoldDB" id="A0A9D7QL03"/>
<keyword evidence="3" id="KW-0520">NAD</keyword>
<organism evidence="8 9">
    <name type="scientific">Candidatus Dechloromonas phosphorivorans</name>
    <dbReference type="NCBI Taxonomy" id="2899244"/>
    <lineage>
        <taxon>Bacteria</taxon>
        <taxon>Pseudomonadati</taxon>
        <taxon>Pseudomonadota</taxon>
        <taxon>Betaproteobacteria</taxon>
        <taxon>Rhodocyclales</taxon>
        <taxon>Azonexaceae</taxon>
        <taxon>Dechloromonas</taxon>
    </lineage>
</organism>
<evidence type="ECO:0000259" key="7">
    <source>
        <dbReference type="Pfam" id="PF00171"/>
    </source>
</evidence>
<dbReference type="Gene3D" id="3.40.605.10">
    <property type="entry name" value="Aldehyde Dehydrogenase, Chain A, domain 1"/>
    <property type="match status" value="1"/>
</dbReference>
<name>A0A9D7QL03_9RHOO</name>
<feature type="active site" evidence="4">
    <location>
        <position position="96"/>
    </location>
</feature>
<keyword evidence="2 5" id="KW-0560">Oxidoreductase</keyword>
<dbReference type="GO" id="GO:0004029">
    <property type="term" value="F:aldehyde dehydrogenase (NAD+) activity"/>
    <property type="evidence" value="ECO:0007669"/>
    <property type="project" value="TreeGrafter"/>
</dbReference>
<sequence length="169" mass="18635">NFPIAMTFQPLIGVFAAGNRAMIKMSENSNSLALLLKRVSSKYFPEDKLAFFEDGGGRGAQFTAMPFDHIFFTGSPATGKAVMANAAKNLTPVTLELGGKSPCRGARLPDPHRCRTHHLGEDAQCRPDLHQRRLSVPAREQGSGIHQRSESDRQQALPRHQQRRLHGGH</sequence>
<evidence type="ECO:0000256" key="6">
    <source>
        <dbReference type="SAM" id="MobiDB-lite"/>
    </source>
</evidence>
<evidence type="ECO:0000313" key="8">
    <source>
        <dbReference type="EMBL" id="MBK8890957.1"/>
    </source>
</evidence>
<dbReference type="InterPro" id="IPR016161">
    <property type="entry name" value="Ald_DH/histidinol_DH"/>
</dbReference>
<dbReference type="EMBL" id="JADKBR010000015">
    <property type="protein sequence ID" value="MBK8890957.1"/>
    <property type="molecule type" value="Genomic_DNA"/>
</dbReference>